<accession>A0A1W2GHE2</accession>
<dbReference type="Gene3D" id="1.25.10.10">
    <property type="entry name" value="Leucine-rich Repeat Variant"/>
    <property type="match status" value="1"/>
</dbReference>
<sequence>MKNLTNILPLDISPIGALVLVFVGLSIAILASISFSRAVKRIRLLRTIKMHSLINESLNMIAISACNVNDNYTEIEAANIKLHRISRRSRILSQYISDRLIQLRKNLSGMSSSALKKLYDELQLHRLAKQKLMQGDHTLVIKGIQELAEMKRYEDLESIVGFLHHYHSSVRRETRVALINLSPDDPLVCMKQMKDPLSKWEKVLIYNKLRSLAPDQVPLFKTYFEHPNPAIVCFCIELAARFLQYDAIGQITKLAFHQNVSISYQAVNAIKLLEADQAVNHILVLLKRTKSVKVKIECVECLAQIGDSRKLAPLFEKALNKTKNSRLLKSLSKTFANWDKVGSNVLSSMRFTGKGDLMINHYSHRLIN</sequence>
<dbReference type="InterPro" id="IPR016024">
    <property type="entry name" value="ARM-type_fold"/>
</dbReference>
<gene>
    <name evidence="2" type="ORF">SAMN04488029_2645</name>
</gene>
<name>A0A1W2GHE2_REIFA</name>
<keyword evidence="1" id="KW-0812">Transmembrane</keyword>
<reference evidence="2 3" key="1">
    <citation type="submission" date="2017-04" db="EMBL/GenBank/DDBJ databases">
        <authorList>
            <person name="Afonso C.L."/>
            <person name="Miller P.J."/>
            <person name="Scott M.A."/>
            <person name="Spackman E."/>
            <person name="Goraichik I."/>
            <person name="Dimitrov K.M."/>
            <person name="Suarez D.L."/>
            <person name="Swayne D.E."/>
        </authorList>
    </citation>
    <scope>NUCLEOTIDE SEQUENCE [LARGE SCALE GENOMIC DNA]</scope>
    <source>
        <strain evidence="2 3">DSM 26133</strain>
    </source>
</reference>
<dbReference type="STRING" id="692418.SAMN04488029_2645"/>
<dbReference type="InterPro" id="IPR011989">
    <property type="entry name" value="ARM-like"/>
</dbReference>
<evidence type="ECO:0000313" key="2">
    <source>
        <dbReference type="EMBL" id="SMD35991.1"/>
    </source>
</evidence>
<proteinExistence type="predicted"/>
<keyword evidence="1" id="KW-0472">Membrane</keyword>
<organism evidence="2 3">
    <name type="scientific">Reichenbachiella faecimaris</name>
    <dbReference type="NCBI Taxonomy" id="692418"/>
    <lineage>
        <taxon>Bacteria</taxon>
        <taxon>Pseudomonadati</taxon>
        <taxon>Bacteroidota</taxon>
        <taxon>Cytophagia</taxon>
        <taxon>Cytophagales</taxon>
        <taxon>Reichenbachiellaceae</taxon>
        <taxon>Reichenbachiella</taxon>
    </lineage>
</organism>
<dbReference type="AlphaFoldDB" id="A0A1W2GHE2"/>
<evidence type="ECO:0000313" key="3">
    <source>
        <dbReference type="Proteomes" id="UP000192472"/>
    </source>
</evidence>
<feature type="transmembrane region" description="Helical" evidence="1">
    <location>
        <begin position="12"/>
        <end position="36"/>
    </location>
</feature>
<dbReference type="Proteomes" id="UP000192472">
    <property type="component" value="Unassembled WGS sequence"/>
</dbReference>
<keyword evidence="1" id="KW-1133">Transmembrane helix</keyword>
<evidence type="ECO:0008006" key="4">
    <source>
        <dbReference type="Google" id="ProtNLM"/>
    </source>
</evidence>
<dbReference type="EMBL" id="FWYF01000003">
    <property type="protein sequence ID" value="SMD35991.1"/>
    <property type="molecule type" value="Genomic_DNA"/>
</dbReference>
<dbReference type="OrthoDB" id="1454284at2"/>
<keyword evidence="3" id="KW-1185">Reference proteome</keyword>
<protein>
    <recommendedName>
        <fullName evidence="4">HEAT repeat-containing protein</fullName>
    </recommendedName>
</protein>
<dbReference type="SUPFAM" id="SSF48371">
    <property type="entry name" value="ARM repeat"/>
    <property type="match status" value="1"/>
</dbReference>
<evidence type="ECO:0000256" key="1">
    <source>
        <dbReference type="SAM" id="Phobius"/>
    </source>
</evidence>
<dbReference type="RefSeq" id="WP_084373316.1">
    <property type="nucleotide sequence ID" value="NZ_FWYF01000003.1"/>
</dbReference>